<dbReference type="PROSITE" id="PS00455">
    <property type="entry name" value="AMP_BINDING"/>
    <property type="match status" value="1"/>
</dbReference>
<sequence length="206" mass="23315">MKDFLQSGRKTDGTVPDLVFEQLPCNHPVSINFTSGTTGLPKGIVHSAVTYLSLLRDYVFHLDLKSGDIVYNDCPSLIWDVLRYMAKYSVSIRSRLKEPGLKFDHLKLLTMGASPAKKRNYEFIYENLNTKDVFLGSQYGATEMFGDFTGFDYNLPSYMGECQVPTLACDVQCFDENGKVRRWSEGRSCDSKASSFTASFYLGRQR</sequence>
<dbReference type="Proteomes" id="UP000886998">
    <property type="component" value="Unassembled WGS sequence"/>
</dbReference>
<dbReference type="PANTHER" id="PTHR42921">
    <property type="entry name" value="ACETOACETYL-COA SYNTHETASE"/>
    <property type="match status" value="1"/>
</dbReference>
<dbReference type="AlphaFoldDB" id="A0A8X7C2P9"/>
<dbReference type="SUPFAM" id="SSF56801">
    <property type="entry name" value="Acetyl-CoA synthetase-like"/>
    <property type="match status" value="1"/>
</dbReference>
<keyword evidence="3" id="KW-1185">Reference proteome</keyword>
<proteinExistence type="predicted"/>
<name>A0A8X7C2P9_9ARAC</name>
<evidence type="ECO:0000313" key="3">
    <source>
        <dbReference type="Proteomes" id="UP000886998"/>
    </source>
</evidence>
<dbReference type="InterPro" id="IPR042099">
    <property type="entry name" value="ANL_N_sf"/>
</dbReference>
<protein>
    <submittedName>
        <fullName evidence="2">Acetoacetyl-CoA synthetase</fullName>
    </submittedName>
</protein>
<dbReference type="EMBL" id="BMAV01008367">
    <property type="protein sequence ID" value="GFY51918.1"/>
    <property type="molecule type" value="Genomic_DNA"/>
</dbReference>
<evidence type="ECO:0000313" key="2">
    <source>
        <dbReference type="EMBL" id="GFY51918.1"/>
    </source>
</evidence>
<dbReference type="InterPro" id="IPR000873">
    <property type="entry name" value="AMP-dep_synth/lig_dom"/>
</dbReference>
<dbReference type="Pfam" id="PF00501">
    <property type="entry name" value="AMP-binding"/>
    <property type="match status" value="1"/>
</dbReference>
<gene>
    <name evidence="2" type="primary">AACS</name>
    <name evidence="2" type="ORF">TNIN_390381</name>
</gene>
<dbReference type="Gene3D" id="3.40.50.12780">
    <property type="entry name" value="N-terminal domain of ligase-like"/>
    <property type="match status" value="2"/>
</dbReference>
<dbReference type="OrthoDB" id="10253869at2759"/>
<dbReference type="PANTHER" id="PTHR42921:SF1">
    <property type="entry name" value="ACETOACETYL-COA SYNTHETASE"/>
    <property type="match status" value="1"/>
</dbReference>
<evidence type="ECO:0000259" key="1">
    <source>
        <dbReference type="Pfam" id="PF00501"/>
    </source>
</evidence>
<feature type="domain" description="AMP-dependent synthetase/ligase" evidence="1">
    <location>
        <begin position="23"/>
        <end position="68"/>
    </location>
</feature>
<comment type="caution">
    <text evidence="2">The sequence shown here is derived from an EMBL/GenBank/DDBJ whole genome shotgun (WGS) entry which is preliminary data.</text>
</comment>
<dbReference type="GO" id="GO:0030729">
    <property type="term" value="F:acetoacetate-CoA ligase activity"/>
    <property type="evidence" value="ECO:0007669"/>
    <property type="project" value="TreeGrafter"/>
</dbReference>
<accession>A0A8X7C2P9</accession>
<dbReference type="InterPro" id="IPR020845">
    <property type="entry name" value="AMP-binding_CS"/>
</dbReference>
<organism evidence="2 3">
    <name type="scientific">Trichonephila inaurata madagascariensis</name>
    <dbReference type="NCBI Taxonomy" id="2747483"/>
    <lineage>
        <taxon>Eukaryota</taxon>
        <taxon>Metazoa</taxon>
        <taxon>Ecdysozoa</taxon>
        <taxon>Arthropoda</taxon>
        <taxon>Chelicerata</taxon>
        <taxon>Arachnida</taxon>
        <taxon>Araneae</taxon>
        <taxon>Araneomorphae</taxon>
        <taxon>Entelegynae</taxon>
        <taxon>Araneoidea</taxon>
        <taxon>Nephilidae</taxon>
        <taxon>Trichonephila</taxon>
        <taxon>Trichonephila inaurata</taxon>
    </lineage>
</organism>
<reference evidence="2" key="1">
    <citation type="submission" date="2020-08" db="EMBL/GenBank/DDBJ databases">
        <title>Multicomponent nature underlies the extraordinary mechanical properties of spider dragline silk.</title>
        <authorList>
            <person name="Kono N."/>
            <person name="Nakamura H."/>
            <person name="Mori M."/>
            <person name="Yoshida Y."/>
            <person name="Ohtoshi R."/>
            <person name="Malay A.D."/>
            <person name="Moran D.A.P."/>
            <person name="Tomita M."/>
            <person name="Numata K."/>
            <person name="Arakawa K."/>
        </authorList>
    </citation>
    <scope>NUCLEOTIDE SEQUENCE</scope>
</reference>